<evidence type="ECO:0000313" key="4">
    <source>
        <dbReference type="Proteomes" id="UP000828390"/>
    </source>
</evidence>
<proteinExistence type="predicted"/>
<dbReference type="EMBL" id="JAIWYP010000005">
    <property type="protein sequence ID" value="KAH3821165.1"/>
    <property type="molecule type" value="Genomic_DNA"/>
</dbReference>
<reference evidence="3" key="1">
    <citation type="journal article" date="2019" name="bioRxiv">
        <title>The Genome of the Zebra Mussel, Dreissena polymorpha: A Resource for Invasive Species Research.</title>
        <authorList>
            <person name="McCartney M.A."/>
            <person name="Auch B."/>
            <person name="Kono T."/>
            <person name="Mallez S."/>
            <person name="Zhang Y."/>
            <person name="Obille A."/>
            <person name="Becker A."/>
            <person name="Abrahante J.E."/>
            <person name="Garbe J."/>
            <person name="Badalamenti J.P."/>
            <person name="Herman A."/>
            <person name="Mangelson H."/>
            <person name="Liachko I."/>
            <person name="Sullivan S."/>
            <person name="Sone E.D."/>
            <person name="Koren S."/>
            <person name="Silverstein K.A.T."/>
            <person name="Beckman K.B."/>
            <person name="Gohl D.M."/>
        </authorList>
    </citation>
    <scope>NUCLEOTIDE SEQUENCE</scope>
    <source>
        <strain evidence="3">Duluth1</strain>
        <tissue evidence="3">Whole animal</tissue>
    </source>
</reference>
<feature type="region of interest" description="Disordered" evidence="1">
    <location>
        <begin position="78"/>
        <end position="99"/>
    </location>
</feature>
<organism evidence="3 4">
    <name type="scientific">Dreissena polymorpha</name>
    <name type="common">Zebra mussel</name>
    <name type="synonym">Mytilus polymorpha</name>
    <dbReference type="NCBI Taxonomy" id="45954"/>
    <lineage>
        <taxon>Eukaryota</taxon>
        <taxon>Metazoa</taxon>
        <taxon>Spiralia</taxon>
        <taxon>Lophotrochozoa</taxon>
        <taxon>Mollusca</taxon>
        <taxon>Bivalvia</taxon>
        <taxon>Autobranchia</taxon>
        <taxon>Heteroconchia</taxon>
        <taxon>Euheterodonta</taxon>
        <taxon>Imparidentia</taxon>
        <taxon>Neoheterodontei</taxon>
        <taxon>Myida</taxon>
        <taxon>Dreissenoidea</taxon>
        <taxon>Dreissenidae</taxon>
        <taxon>Dreissena</taxon>
    </lineage>
</organism>
<protein>
    <submittedName>
        <fullName evidence="3">Uncharacterized protein</fullName>
    </submittedName>
</protein>
<dbReference type="AlphaFoldDB" id="A0A9D4JQT3"/>
<feature type="compositionally biased region" description="Polar residues" evidence="1">
    <location>
        <begin position="84"/>
        <end position="93"/>
    </location>
</feature>
<comment type="caution">
    <text evidence="3">The sequence shown here is derived from an EMBL/GenBank/DDBJ whole genome shotgun (WGS) entry which is preliminary data.</text>
</comment>
<sequence length="99" mass="10118">MSSKSPNSNLTSSPASSGKGNFNFVEGGSVATKTTAYLQLPSQASAGAHTEQGQSCIAHPGFLDGSVSLSVPMISPGGFHHNRPTNIPATPITNYDDGQ</sequence>
<evidence type="ECO:0000313" key="2">
    <source>
        <dbReference type="EMBL" id="KAH3817493.1"/>
    </source>
</evidence>
<feature type="region of interest" description="Disordered" evidence="1">
    <location>
        <begin position="1"/>
        <end position="25"/>
    </location>
</feature>
<feature type="compositionally biased region" description="Low complexity" evidence="1">
    <location>
        <begin position="1"/>
        <end position="14"/>
    </location>
</feature>
<dbReference type="Proteomes" id="UP000828390">
    <property type="component" value="Unassembled WGS sequence"/>
</dbReference>
<reference evidence="3" key="2">
    <citation type="submission" date="2020-11" db="EMBL/GenBank/DDBJ databases">
        <authorList>
            <person name="McCartney M.A."/>
            <person name="Auch B."/>
            <person name="Kono T."/>
            <person name="Mallez S."/>
            <person name="Becker A."/>
            <person name="Gohl D.M."/>
            <person name="Silverstein K.A.T."/>
            <person name="Koren S."/>
            <person name="Bechman K.B."/>
            <person name="Herman A."/>
            <person name="Abrahante J.E."/>
            <person name="Garbe J."/>
        </authorList>
    </citation>
    <scope>NUCLEOTIDE SEQUENCE</scope>
    <source>
        <strain evidence="3">Duluth1</strain>
        <tissue evidence="3">Whole animal</tissue>
    </source>
</reference>
<evidence type="ECO:0000256" key="1">
    <source>
        <dbReference type="SAM" id="MobiDB-lite"/>
    </source>
</evidence>
<name>A0A9D4JQT3_DREPO</name>
<gene>
    <name evidence="2" type="ORF">DPMN_119031</name>
    <name evidence="3" type="ORF">DPMN_122925</name>
</gene>
<accession>A0A9D4JQT3</accession>
<keyword evidence="4" id="KW-1185">Reference proteome</keyword>
<evidence type="ECO:0000313" key="3">
    <source>
        <dbReference type="EMBL" id="KAH3821165.1"/>
    </source>
</evidence>
<dbReference type="EMBL" id="JAIWYP010000005">
    <property type="protein sequence ID" value="KAH3817493.1"/>
    <property type="molecule type" value="Genomic_DNA"/>
</dbReference>